<evidence type="ECO:0000313" key="1">
    <source>
        <dbReference type="EMBL" id="MBC5997002.1"/>
    </source>
</evidence>
<sequence length="275" mass="32307">MKNIYIDDDIQEDISLNISNEIIGNTNKYYINDTEKEKYVENITKIIESKIYNTKKFTSKYKSILYNIQTEDVIIRMIDNVNISNKSDILGLIKFNINQYMHISVDDYVIEYKIINQINKMAKIQVILFPKYLIDLCKSISKNLKIKSQIINVNYDILQKLIELNLITNLESNSLFIENRNEEILFNKVIDKKICESYILSKNEQYLNYINNLDEKIDKVYYYGIEDKSINNEINSFSSLNVSPLNLENNKRSIIISNQLGEDLKKYINAIGMII</sequence>
<keyword evidence="2" id="KW-1185">Reference proteome</keyword>
<reference evidence="1 2" key="1">
    <citation type="submission" date="2020-08" db="EMBL/GenBank/DDBJ databases">
        <authorList>
            <person name="Liu C."/>
            <person name="Sun Q."/>
        </authorList>
    </citation>
    <scope>NUCLEOTIDE SEQUENCE [LARGE SCALE GENOMIC DNA]</scope>
    <source>
        <strain evidence="1 2">NSJ-18</strain>
    </source>
</reference>
<accession>A0ABR7JQ04</accession>
<gene>
    <name evidence="1" type="ORF">H8923_09530</name>
</gene>
<dbReference type="Proteomes" id="UP000609849">
    <property type="component" value="Unassembled WGS sequence"/>
</dbReference>
<organism evidence="1 2">
    <name type="scientific">Romboutsia faecis</name>
    <dbReference type="NCBI Taxonomy" id="2764597"/>
    <lineage>
        <taxon>Bacteria</taxon>
        <taxon>Bacillati</taxon>
        <taxon>Bacillota</taxon>
        <taxon>Clostridia</taxon>
        <taxon>Peptostreptococcales</taxon>
        <taxon>Peptostreptococcaceae</taxon>
        <taxon>Romboutsia</taxon>
    </lineage>
</organism>
<proteinExistence type="predicted"/>
<dbReference type="RefSeq" id="WP_153972260.1">
    <property type="nucleotide sequence ID" value="NZ_JACRWE010000004.1"/>
</dbReference>
<protein>
    <submittedName>
        <fullName evidence="1">Uncharacterized protein</fullName>
    </submittedName>
</protein>
<name>A0ABR7JQ04_9FIRM</name>
<dbReference type="EMBL" id="JACRWE010000004">
    <property type="protein sequence ID" value="MBC5997002.1"/>
    <property type="molecule type" value="Genomic_DNA"/>
</dbReference>
<evidence type="ECO:0000313" key="2">
    <source>
        <dbReference type="Proteomes" id="UP000609849"/>
    </source>
</evidence>
<comment type="caution">
    <text evidence="1">The sequence shown here is derived from an EMBL/GenBank/DDBJ whole genome shotgun (WGS) entry which is preliminary data.</text>
</comment>